<gene>
    <name evidence="2" type="ORF">PHLCEN_2v3288</name>
</gene>
<evidence type="ECO:0000256" key="1">
    <source>
        <dbReference type="SAM" id="MobiDB-lite"/>
    </source>
</evidence>
<dbReference type="EMBL" id="MLYV02000312">
    <property type="protein sequence ID" value="PSS15391.1"/>
    <property type="molecule type" value="Genomic_DNA"/>
</dbReference>
<feature type="compositionally biased region" description="Acidic residues" evidence="1">
    <location>
        <begin position="186"/>
        <end position="201"/>
    </location>
</feature>
<proteinExistence type="predicted"/>
<feature type="non-terminal residue" evidence="2">
    <location>
        <position position="498"/>
    </location>
</feature>
<feature type="compositionally biased region" description="Acidic residues" evidence="1">
    <location>
        <begin position="287"/>
        <end position="307"/>
    </location>
</feature>
<organism evidence="2 3">
    <name type="scientific">Hermanssonia centrifuga</name>
    <dbReference type="NCBI Taxonomy" id="98765"/>
    <lineage>
        <taxon>Eukaryota</taxon>
        <taxon>Fungi</taxon>
        <taxon>Dikarya</taxon>
        <taxon>Basidiomycota</taxon>
        <taxon>Agaricomycotina</taxon>
        <taxon>Agaricomycetes</taxon>
        <taxon>Polyporales</taxon>
        <taxon>Meruliaceae</taxon>
        <taxon>Hermanssonia</taxon>
    </lineage>
</organism>
<feature type="compositionally biased region" description="Basic and acidic residues" evidence="1">
    <location>
        <begin position="59"/>
        <end position="75"/>
    </location>
</feature>
<feature type="region of interest" description="Disordered" evidence="1">
    <location>
        <begin position="244"/>
        <end position="307"/>
    </location>
</feature>
<feature type="compositionally biased region" description="Basic and acidic residues" evidence="1">
    <location>
        <begin position="34"/>
        <end position="50"/>
    </location>
</feature>
<feature type="region of interest" description="Disordered" evidence="1">
    <location>
        <begin position="319"/>
        <end position="360"/>
    </location>
</feature>
<reference evidence="2 3" key="1">
    <citation type="submission" date="2018-02" db="EMBL/GenBank/DDBJ databases">
        <title>Genome sequence of the basidiomycete white-rot fungus Phlebia centrifuga.</title>
        <authorList>
            <person name="Granchi Z."/>
            <person name="Peng M."/>
            <person name="de Vries R.P."/>
            <person name="Hilden K."/>
            <person name="Makela M.R."/>
            <person name="Grigoriev I."/>
            <person name="Riley R."/>
        </authorList>
    </citation>
    <scope>NUCLEOTIDE SEQUENCE [LARGE SCALE GENOMIC DNA]</scope>
    <source>
        <strain evidence="2 3">FBCC195</strain>
    </source>
</reference>
<protein>
    <submittedName>
        <fullName evidence="2">Uncharacterized protein</fullName>
    </submittedName>
</protein>
<keyword evidence="3" id="KW-1185">Reference proteome</keyword>
<name>A0A2R6QUG6_9APHY</name>
<feature type="compositionally biased region" description="Basic and acidic residues" evidence="1">
    <location>
        <begin position="349"/>
        <end position="360"/>
    </location>
</feature>
<evidence type="ECO:0000313" key="3">
    <source>
        <dbReference type="Proteomes" id="UP000186601"/>
    </source>
</evidence>
<dbReference type="AlphaFoldDB" id="A0A2R6QUG6"/>
<feature type="region of interest" description="Disordered" evidence="1">
    <location>
        <begin position="1"/>
        <end position="223"/>
    </location>
</feature>
<feature type="compositionally biased region" description="Basic and acidic residues" evidence="1">
    <location>
        <begin position="322"/>
        <end position="336"/>
    </location>
</feature>
<feature type="compositionally biased region" description="Polar residues" evidence="1">
    <location>
        <begin position="259"/>
        <end position="276"/>
    </location>
</feature>
<evidence type="ECO:0000313" key="2">
    <source>
        <dbReference type="EMBL" id="PSS15391.1"/>
    </source>
</evidence>
<feature type="compositionally biased region" description="Polar residues" evidence="1">
    <location>
        <begin position="76"/>
        <end position="89"/>
    </location>
</feature>
<comment type="caution">
    <text evidence="2">The sequence shown here is derived from an EMBL/GenBank/DDBJ whole genome shotgun (WGS) entry which is preliminary data.</text>
</comment>
<accession>A0A2R6QUG6</accession>
<dbReference type="Proteomes" id="UP000186601">
    <property type="component" value="Unassembled WGS sequence"/>
</dbReference>
<sequence length="498" mass="54653">MPSRKTKAARPAIVLGLESDPAPANLPPRRSKTKAIEDQDAPKRKRKPEDAIDNVVVAHHPEQAKKRREDVEKVSKPNQTKNGTSTKQLPNMYIVGPAFTVGNTDTPYEAGKRRRPVLQHSELLADEDEDAGVVEKQVSDTPLPPKVVVTADKRQSRQVKKNPAFVSNSKKGPAPKDTQSGPADGGDGDDSAGSDGDEYEAGSDAQSDMDASDNNEDLTCLEKHPNRLREAMLQEIPQWVVIDGPVISGGEDSDEHQPPVQSQSLSRRYSQASQSDGPPASTLAATSDDEGDSAAEENVSDSDTEDLFADDRKVAYASRVRVKADHRQPQGKDVVQRHGKAQTAPKVMSRREQAVQKERPRFKTAVADTNTITDTSDNPIQVGRTSATVRQGRRTMETMTEWEKTWPLSTRLLYNSRIKVNIGAQSVGIQRVLKSSIEELIADFAFGTAVYPADERISAQRSVVVSVATRLAFKEIGVRLREEWEYAKEFVEVVGDSS</sequence>